<evidence type="ECO:0000259" key="1">
    <source>
        <dbReference type="Pfam" id="PF01882"/>
    </source>
</evidence>
<dbReference type="PANTHER" id="PTHR33608">
    <property type="entry name" value="BLL2464 PROTEIN"/>
    <property type="match status" value="1"/>
</dbReference>
<name>A0A397N1Z0_ECTOL</name>
<dbReference type="Pfam" id="PF01882">
    <property type="entry name" value="DUF58"/>
    <property type="match status" value="1"/>
</dbReference>
<organism evidence="2 3">
    <name type="scientific">Ectopseudomonas oleovorans</name>
    <name type="common">Pseudomonas oleovorans</name>
    <dbReference type="NCBI Taxonomy" id="301"/>
    <lineage>
        <taxon>Bacteria</taxon>
        <taxon>Pseudomonadati</taxon>
        <taxon>Pseudomonadota</taxon>
        <taxon>Gammaproteobacteria</taxon>
        <taxon>Pseudomonadales</taxon>
        <taxon>Pseudomonadaceae</taxon>
        <taxon>Ectopseudomonas</taxon>
    </lineage>
</organism>
<accession>A0A397N1Z0</accession>
<protein>
    <submittedName>
        <fullName evidence="2">Uncharacterized protein DUF58</fullName>
    </submittedName>
</protein>
<sequence>MWWRWPDAAARSAIPSRSPDAIRGWFTLLPGLHPGYVLMSMQTPASHPGIHVTLGELIDMRHKVHEVPLFSTPARRSPLIGLHHSRLRGRGVDFDQVRVYQAGDDVRTIDWRVTARTQEPHTKLFHEERERPIFIIAEQSQRLFFSSSLCFKSVLAAQAAALVAWAALGHNDRIGGLVFADNEHHEVKPRRSKQSLLQLLNLLARANQALQPEPQPGGVRDAFGLALRRAREVLRPGSLVVVLCDERALSDNAEQQLTLLARHTDLLLLPLSDPLDHALPAAGLLRFTQNDAQLELDSHNGDLRQRYREQAQTREQRWQRLAQKLGVPLLPLSTQFELVEQLQEQLSALRPRKAP</sequence>
<dbReference type="InterPro" id="IPR036465">
    <property type="entry name" value="vWFA_dom_sf"/>
</dbReference>
<dbReference type="Proteomes" id="UP000265836">
    <property type="component" value="Unassembled WGS sequence"/>
</dbReference>
<dbReference type="PANTHER" id="PTHR33608:SF12">
    <property type="entry name" value="DUF58 DOMAIN-CONTAINING PROTEIN"/>
    <property type="match status" value="1"/>
</dbReference>
<dbReference type="InterPro" id="IPR002881">
    <property type="entry name" value="DUF58"/>
</dbReference>
<dbReference type="Gene3D" id="3.40.50.410">
    <property type="entry name" value="von Willebrand factor, type A domain"/>
    <property type="match status" value="1"/>
</dbReference>
<proteinExistence type="predicted"/>
<gene>
    <name evidence="2" type="ORF">DFO61_2056</name>
</gene>
<comment type="caution">
    <text evidence="2">The sequence shown here is derived from an EMBL/GenBank/DDBJ whole genome shotgun (WGS) entry which is preliminary data.</text>
</comment>
<evidence type="ECO:0000313" key="3">
    <source>
        <dbReference type="Proteomes" id="UP000265836"/>
    </source>
</evidence>
<reference evidence="2 3" key="1">
    <citation type="submission" date="2018-08" db="EMBL/GenBank/DDBJ databases">
        <title>Genome sequencing of rice bacterial endophytes.</title>
        <authorList>
            <person name="Venturi V."/>
        </authorList>
    </citation>
    <scope>NUCLEOTIDE SEQUENCE [LARGE SCALE GENOMIC DNA]</scope>
    <source>
        <strain evidence="2 3">E1205</strain>
    </source>
</reference>
<evidence type="ECO:0000313" key="2">
    <source>
        <dbReference type="EMBL" id="RIA31340.1"/>
    </source>
</evidence>
<dbReference type="EMBL" id="QXDA01000003">
    <property type="protein sequence ID" value="RIA31340.1"/>
    <property type="molecule type" value="Genomic_DNA"/>
</dbReference>
<dbReference type="AlphaFoldDB" id="A0A397N1Z0"/>
<feature type="domain" description="DUF58" evidence="1">
    <location>
        <begin position="96"/>
        <end position="315"/>
    </location>
</feature>